<reference evidence="3" key="1">
    <citation type="submission" date="2015-09" db="EMBL/GenBank/DDBJ databases">
        <authorList>
            <person name="Sai Rama Sridatta P."/>
        </authorList>
    </citation>
    <scope>NUCLEOTIDE SEQUENCE [LARGE SCALE GENOMIC DNA]</scope>
</reference>
<evidence type="ECO:0000313" key="2">
    <source>
        <dbReference type="Ensembl" id="ENSLCAP00010027341.1"/>
    </source>
</evidence>
<dbReference type="AlphaFoldDB" id="A0A4W6DPF2"/>
<sequence>MVTESYDYHEVDKTMMYYSTPLVKESDFPFNFYLLDLPQNTSGLWVQHLVHLWMANMPKGQWANWVVGNHDKPRIASSSGHTYIRVINMLLLTLPGTPTTYYGEEIGMENINVTDSQIQDPRSPMQWSDDMNAGFNNKTNITWLPVHPDYRTVNVEVENSFSMLSSWCLTLVINLPSQTSPLFLSCQMS</sequence>
<dbReference type="GO" id="GO:0005975">
    <property type="term" value="P:carbohydrate metabolic process"/>
    <property type="evidence" value="ECO:0007669"/>
    <property type="project" value="InterPro"/>
</dbReference>
<dbReference type="GeneTree" id="ENSGT00940000158103"/>
<name>A0A4W6DPF2_LATCA</name>
<dbReference type="InterPro" id="IPR006047">
    <property type="entry name" value="GH13_cat_dom"/>
</dbReference>
<evidence type="ECO:0000259" key="1">
    <source>
        <dbReference type="Pfam" id="PF00128"/>
    </source>
</evidence>
<organism evidence="2 3">
    <name type="scientific">Lates calcarifer</name>
    <name type="common">Barramundi</name>
    <name type="synonym">Holocentrus calcarifer</name>
    <dbReference type="NCBI Taxonomy" id="8187"/>
    <lineage>
        <taxon>Eukaryota</taxon>
        <taxon>Metazoa</taxon>
        <taxon>Chordata</taxon>
        <taxon>Craniata</taxon>
        <taxon>Vertebrata</taxon>
        <taxon>Euteleostomi</taxon>
        <taxon>Actinopterygii</taxon>
        <taxon>Neopterygii</taxon>
        <taxon>Teleostei</taxon>
        <taxon>Neoteleostei</taxon>
        <taxon>Acanthomorphata</taxon>
        <taxon>Carangaria</taxon>
        <taxon>Carangaria incertae sedis</taxon>
        <taxon>Centropomidae</taxon>
        <taxon>Lates</taxon>
    </lineage>
</organism>
<dbReference type="InterPro" id="IPR017853">
    <property type="entry name" value="GH"/>
</dbReference>
<dbReference type="Gene3D" id="3.20.20.80">
    <property type="entry name" value="Glycosidases"/>
    <property type="match status" value="1"/>
</dbReference>
<reference evidence="2" key="2">
    <citation type="submission" date="2025-08" db="UniProtKB">
        <authorList>
            <consortium name="Ensembl"/>
        </authorList>
    </citation>
    <scope>IDENTIFICATION</scope>
</reference>
<dbReference type="PANTHER" id="PTHR10357">
    <property type="entry name" value="ALPHA-AMYLASE FAMILY MEMBER"/>
    <property type="match status" value="1"/>
</dbReference>
<protein>
    <submittedName>
        <fullName evidence="2">Solute carrier family 3 member 1</fullName>
    </submittedName>
</protein>
<gene>
    <name evidence="2" type="primary">SLC3A1</name>
</gene>
<dbReference type="SUPFAM" id="SSF51445">
    <property type="entry name" value="(Trans)glycosidases"/>
    <property type="match status" value="1"/>
</dbReference>
<keyword evidence="3" id="KW-1185">Reference proteome</keyword>
<accession>A0A4W6DPF2</accession>
<dbReference type="GO" id="GO:0006865">
    <property type="term" value="P:amino acid transport"/>
    <property type="evidence" value="ECO:0007669"/>
    <property type="project" value="TreeGrafter"/>
</dbReference>
<evidence type="ECO:0000313" key="3">
    <source>
        <dbReference type="Proteomes" id="UP000314980"/>
    </source>
</evidence>
<feature type="domain" description="Glycosyl hydrolase family 13 catalytic" evidence="1">
    <location>
        <begin position="2"/>
        <end position="159"/>
    </location>
</feature>
<dbReference type="Proteomes" id="UP000314980">
    <property type="component" value="Unassembled WGS sequence"/>
</dbReference>
<dbReference type="Ensembl" id="ENSLCAT00010027932.1">
    <property type="protein sequence ID" value="ENSLCAP00010027341.1"/>
    <property type="gene ID" value="ENSLCAG00010012843.1"/>
</dbReference>
<proteinExistence type="predicted"/>
<reference evidence="2" key="3">
    <citation type="submission" date="2025-09" db="UniProtKB">
        <authorList>
            <consortium name="Ensembl"/>
        </authorList>
    </citation>
    <scope>IDENTIFICATION</scope>
</reference>
<dbReference type="Pfam" id="PF00128">
    <property type="entry name" value="Alpha-amylase"/>
    <property type="match status" value="1"/>
</dbReference>
<dbReference type="PANTHER" id="PTHR10357:SF179">
    <property type="entry name" value="NEUTRAL AND BASIC AMINO ACID TRANSPORT PROTEIN RBAT"/>
    <property type="match status" value="1"/>
</dbReference>